<proteinExistence type="predicted"/>
<name>A0A9Q7UTP0_9BURK</name>
<dbReference type="EMBL" id="LT984813">
    <property type="protein sequence ID" value="SPD63565.1"/>
    <property type="molecule type" value="Genomic_DNA"/>
</dbReference>
<protein>
    <submittedName>
        <fullName evidence="1">Uncharacterized protein</fullName>
    </submittedName>
</protein>
<evidence type="ECO:0000313" key="1">
    <source>
        <dbReference type="EMBL" id="SPD63565.1"/>
    </source>
</evidence>
<dbReference type="Proteomes" id="UP000254259">
    <property type="component" value="Chromosome CBM2636"/>
</dbReference>
<organism evidence="1 2">
    <name type="scientific">Cupriavidus taiwanensis</name>
    <dbReference type="NCBI Taxonomy" id="164546"/>
    <lineage>
        <taxon>Bacteria</taxon>
        <taxon>Pseudomonadati</taxon>
        <taxon>Pseudomonadota</taxon>
        <taxon>Betaproteobacteria</taxon>
        <taxon>Burkholderiales</taxon>
        <taxon>Burkholderiaceae</taxon>
        <taxon>Cupriavidus</taxon>
    </lineage>
</organism>
<dbReference type="AlphaFoldDB" id="A0A9Q7UTP0"/>
<accession>A0A9Q7UTP0</accession>
<sequence length="57" mass="6224">MPFFSNDHAVQIRYMGVQECSSTCLHPVVGSFSSQPSHSPYSYILCRGVRNCSLGAA</sequence>
<reference evidence="1 2" key="1">
    <citation type="submission" date="2018-01" db="EMBL/GenBank/DDBJ databases">
        <authorList>
            <person name="Clerissi C."/>
        </authorList>
    </citation>
    <scope>NUCLEOTIDE SEQUENCE [LARGE SCALE GENOMIC DNA]</scope>
    <source>
        <strain evidence="1">Cupriavidus taiwanensis SWF 66322</strain>
    </source>
</reference>
<evidence type="ECO:0000313" key="2">
    <source>
        <dbReference type="Proteomes" id="UP000254259"/>
    </source>
</evidence>
<gene>
    <name evidence="1" type="ORF">CBM2636_10581</name>
</gene>